<dbReference type="EMBL" id="GGFL01007624">
    <property type="protein sequence ID" value="MBW71802.1"/>
    <property type="molecule type" value="Transcribed_RNA"/>
</dbReference>
<feature type="chain" id="PRO_5014902022" evidence="1">
    <location>
        <begin position="19"/>
        <end position="127"/>
    </location>
</feature>
<evidence type="ECO:0000313" key="2">
    <source>
        <dbReference type="EMBL" id="MBW71802.1"/>
    </source>
</evidence>
<dbReference type="AlphaFoldDB" id="A0A2M4D2K6"/>
<name>A0A2M4D2K6_ANODA</name>
<sequence>MLVLVVLQLALQRDVAIACRIRKIVQEAKHLRQIVQRQGVIRLQQLQSFPLFDFLLCAKQVGHRKRLKFTFLRIRIDILCLVQKHLRFCEIGSVAAHDTELVQNFDVHVQSRFLSAIRFDQLERLIQ</sequence>
<keyword evidence="1" id="KW-0732">Signal</keyword>
<accession>A0A2M4D2K6</accession>
<feature type="signal peptide" evidence="1">
    <location>
        <begin position="1"/>
        <end position="18"/>
    </location>
</feature>
<reference evidence="2" key="1">
    <citation type="submission" date="2018-01" db="EMBL/GenBank/DDBJ databases">
        <title>An insight into the sialome of Amazonian anophelines.</title>
        <authorList>
            <person name="Ribeiro J.M."/>
            <person name="Scarpassa V."/>
            <person name="Calvo E."/>
        </authorList>
    </citation>
    <scope>NUCLEOTIDE SEQUENCE</scope>
</reference>
<organism evidence="2">
    <name type="scientific">Anopheles darlingi</name>
    <name type="common">Mosquito</name>
    <dbReference type="NCBI Taxonomy" id="43151"/>
    <lineage>
        <taxon>Eukaryota</taxon>
        <taxon>Metazoa</taxon>
        <taxon>Ecdysozoa</taxon>
        <taxon>Arthropoda</taxon>
        <taxon>Hexapoda</taxon>
        <taxon>Insecta</taxon>
        <taxon>Pterygota</taxon>
        <taxon>Neoptera</taxon>
        <taxon>Endopterygota</taxon>
        <taxon>Diptera</taxon>
        <taxon>Nematocera</taxon>
        <taxon>Culicoidea</taxon>
        <taxon>Culicidae</taxon>
        <taxon>Anophelinae</taxon>
        <taxon>Anopheles</taxon>
    </lineage>
</organism>
<proteinExistence type="predicted"/>
<protein>
    <submittedName>
        <fullName evidence="2">Putative secreted protein</fullName>
    </submittedName>
</protein>
<evidence type="ECO:0000256" key="1">
    <source>
        <dbReference type="SAM" id="SignalP"/>
    </source>
</evidence>